<keyword evidence="2" id="KW-0812">Transmembrane</keyword>
<evidence type="ECO:0000256" key="2">
    <source>
        <dbReference type="SAM" id="Phobius"/>
    </source>
</evidence>
<organism evidence="4 5">
    <name type="scientific">Mycena alexandri</name>
    <dbReference type="NCBI Taxonomy" id="1745969"/>
    <lineage>
        <taxon>Eukaryota</taxon>
        <taxon>Fungi</taxon>
        <taxon>Dikarya</taxon>
        <taxon>Basidiomycota</taxon>
        <taxon>Agaricomycotina</taxon>
        <taxon>Agaricomycetes</taxon>
        <taxon>Agaricomycetidae</taxon>
        <taxon>Agaricales</taxon>
        <taxon>Marasmiineae</taxon>
        <taxon>Mycenaceae</taxon>
        <taxon>Mycena</taxon>
    </lineage>
</organism>
<evidence type="ECO:0000313" key="4">
    <source>
        <dbReference type="EMBL" id="KAJ7040234.1"/>
    </source>
</evidence>
<keyword evidence="2" id="KW-1133">Transmembrane helix</keyword>
<dbReference type="Gene3D" id="2.60.120.260">
    <property type="entry name" value="Galactose-binding domain-like"/>
    <property type="match status" value="1"/>
</dbReference>
<feature type="compositionally biased region" description="Polar residues" evidence="1">
    <location>
        <begin position="138"/>
        <end position="153"/>
    </location>
</feature>
<comment type="caution">
    <text evidence="4">The sequence shown here is derived from an EMBL/GenBank/DDBJ whole genome shotgun (WGS) entry which is preliminary data.</text>
</comment>
<sequence length="337" mass="34285">MTRSLLPALALLAFFSRSMCAEPDFLPRLNLSKNRSTIPGLLEAAASTACDSTCTEVCCPNGGCCAIATICCSDGGCCPAGTFCDTVDGVKGCCPFGQVCTAPASGPTTSDDGPGTTTRTATTTKGGTTTTKSPTTTNGEATRTHSAVSNTPSPSAGYKVVVVPMSSSDLVFVGSWAVSNSSMCGVNGASQTVSSDTDPAADISTVTYQFTGISVYVKSASIAAHYMIQLDDDVTEYGGSQLASQTNAPPNCSYGWWRDGLDYASHTLSVTVYGSNSTTTQNAAWALELQNFVVVEKTGSGSGGSGSGSGSWSGAGTTASAGMLGVLFMVGFWILLI</sequence>
<keyword evidence="3" id="KW-0732">Signal</keyword>
<feature type="region of interest" description="Disordered" evidence="1">
    <location>
        <begin position="104"/>
        <end position="153"/>
    </location>
</feature>
<evidence type="ECO:0008006" key="6">
    <source>
        <dbReference type="Google" id="ProtNLM"/>
    </source>
</evidence>
<protein>
    <recommendedName>
        <fullName evidence="6">GPI anchored protein</fullName>
    </recommendedName>
</protein>
<dbReference type="EMBL" id="JARJCM010000022">
    <property type="protein sequence ID" value="KAJ7040234.1"/>
    <property type="molecule type" value="Genomic_DNA"/>
</dbReference>
<evidence type="ECO:0000256" key="1">
    <source>
        <dbReference type="SAM" id="MobiDB-lite"/>
    </source>
</evidence>
<dbReference type="Proteomes" id="UP001218188">
    <property type="component" value="Unassembled WGS sequence"/>
</dbReference>
<gene>
    <name evidence="4" type="ORF">C8F04DRAFT_249030</name>
</gene>
<keyword evidence="2" id="KW-0472">Membrane</keyword>
<feature type="transmembrane region" description="Helical" evidence="2">
    <location>
        <begin position="312"/>
        <end position="336"/>
    </location>
</feature>
<feature type="compositionally biased region" description="Low complexity" evidence="1">
    <location>
        <begin position="105"/>
        <end position="137"/>
    </location>
</feature>
<feature type="signal peptide" evidence="3">
    <location>
        <begin position="1"/>
        <end position="20"/>
    </location>
</feature>
<keyword evidence="5" id="KW-1185">Reference proteome</keyword>
<feature type="chain" id="PRO_5042239832" description="GPI anchored protein" evidence="3">
    <location>
        <begin position="21"/>
        <end position="337"/>
    </location>
</feature>
<proteinExistence type="predicted"/>
<accession>A0AAD6T5P3</accession>
<evidence type="ECO:0000256" key="3">
    <source>
        <dbReference type="SAM" id="SignalP"/>
    </source>
</evidence>
<dbReference type="AlphaFoldDB" id="A0AAD6T5P3"/>
<name>A0AAD6T5P3_9AGAR</name>
<evidence type="ECO:0000313" key="5">
    <source>
        <dbReference type="Proteomes" id="UP001218188"/>
    </source>
</evidence>
<reference evidence="4" key="1">
    <citation type="submission" date="2023-03" db="EMBL/GenBank/DDBJ databases">
        <title>Massive genome expansion in bonnet fungi (Mycena s.s.) driven by repeated elements and novel gene families across ecological guilds.</title>
        <authorList>
            <consortium name="Lawrence Berkeley National Laboratory"/>
            <person name="Harder C.B."/>
            <person name="Miyauchi S."/>
            <person name="Viragh M."/>
            <person name="Kuo A."/>
            <person name="Thoen E."/>
            <person name="Andreopoulos B."/>
            <person name="Lu D."/>
            <person name="Skrede I."/>
            <person name="Drula E."/>
            <person name="Henrissat B."/>
            <person name="Morin E."/>
            <person name="Kohler A."/>
            <person name="Barry K."/>
            <person name="LaButti K."/>
            <person name="Morin E."/>
            <person name="Salamov A."/>
            <person name="Lipzen A."/>
            <person name="Mereny Z."/>
            <person name="Hegedus B."/>
            <person name="Baldrian P."/>
            <person name="Stursova M."/>
            <person name="Weitz H."/>
            <person name="Taylor A."/>
            <person name="Grigoriev I.V."/>
            <person name="Nagy L.G."/>
            <person name="Martin F."/>
            <person name="Kauserud H."/>
        </authorList>
    </citation>
    <scope>NUCLEOTIDE SEQUENCE</scope>
    <source>
        <strain evidence="4">CBHHK200</strain>
    </source>
</reference>